<evidence type="ECO:0000256" key="1">
    <source>
        <dbReference type="SAM" id="Phobius"/>
    </source>
</evidence>
<dbReference type="EMBL" id="CYRX01000026">
    <property type="protein sequence ID" value="CUH60584.1"/>
    <property type="molecule type" value="Genomic_DNA"/>
</dbReference>
<evidence type="ECO:0000313" key="3">
    <source>
        <dbReference type="Proteomes" id="UP000051298"/>
    </source>
</evidence>
<sequence>MRIIWIIGGLVSLGLGILGIPLPLLPTVPFLLLAAFCFSRSSDQLHGWLLAHPTLGPSIHNWRKSGSISRSAKITSTAMIAASLGVALYWQISLIIVLVQMTTLVGVSYFIWSRPEA</sequence>
<dbReference type="PANTHER" id="PTHR35813:SF1">
    <property type="entry name" value="INNER MEMBRANE PROTEIN YBAN"/>
    <property type="match status" value="1"/>
</dbReference>
<proteinExistence type="predicted"/>
<accession>A0A0P1EZF7</accession>
<keyword evidence="1" id="KW-1133">Transmembrane helix</keyword>
<organism evidence="2 3">
    <name type="scientific">Thalassobacter stenotrophicus</name>
    <dbReference type="NCBI Taxonomy" id="266809"/>
    <lineage>
        <taxon>Bacteria</taxon>
        <taxon>Pseudomonadati</taxon>
        <taxon>Pseudomonadota</taxon>
        <taxon>Alphaproteobacteria</taxon>
        <taxon>Rhodobacterales</taxon>
        <taxon>Roseobacteraceae</taxon>
        <taxon>Thalassobacter</taxon>
    </lineage>
</organism>
<reference evidence="2 3" key="1">
    <citation type="submission" date="2015-09" db="EMBL/GenBank/DDBJ databases">
        <authorList>
            <consortium name="Swine Surveillance"/>
        </authorList>
    </citation>
    <scope>NUCLEOTIDE SEQUENCE [LARGE SCALE GENOMIC DNA]</scope>
    <source>
        <strain evidence="2 3">CECT 5294</strain>
    </source>
</reference>
<dbReference type="AlphaFoldDB" id="A0A0P1EZF7"/>
<dbReference type="InterPro" id="IPR007401">
    <property type="entry name" value="DUF454"/>
</dbReference>
<dbReference type="RefSeq" id="WP_072936782.1">
    <property type="nucleotide sequence ID" value="NZ_CYRX01000026.1"/>
</dbReference>
<name>A0A0P1EZF7_9RHOB</name>
<protein>
    <submittedName>
        <fullName evidence="2">Inner membrane protein YbaN</fullName>
    </submittedName>
</protein>
<keyword evidence="1" id="KW-0472">Membrane</keyword>
<dbReference type="PANTHER" id="PTHR35813">
    <property type="entry name" value="INNER MEMBRANE PROTEIN YBAN"/>
    <property type="match status" value="1"/>
</dbReference>
<gene>
    <name evidence="2" type="primary">ybaN</name>
    <name evidence="2" type="ORF">THS5294_01879</name>
</gene>
<keyword evidence="1" id="KW-0812">Transmembrane</keyword>
<dbReference type="GO" id="GO:0005886">
    <property type="term" value="C:plasma membrane"/>
    <property type="evidence" value="ECO:0007669"/>
    <property type="project" value="TreeGrafter"/>
</dbReference>
<dbReference type="PIRSF" id="PIRSF016789">
    <property type="entry name" value="DUF454"/>
    <property type="match status" value="1"/>
</dbReference>
<dbReference type="Pfam" id="PF04304">
    <property type="entry name" value="DUF454"/>
    <property type="match status" value="1"/>
</dbReference>
<dbReference type="Proteomes" id="UP000051298">
    <property type="component" value="Unassembled WGS sequence"/>
</dbReference>
<feature type="transmembrane region" description="Helical" evidence="1">
    <location>
        <begin position="88"/>
        <end position="112"/>
    </location>
</feature>
<evidence type="ECO:0000313" key="2">
    <source>
        <dbReference type="EMBL" id="CUH60584.1"/>
    </source>
</evidence>